<dbReference type="PATRIC" id="fig|1126833.4.peg.5472"/>
<name>A0A0D5NQE0_9BACL</name>
<reference evidence="1 2" key="1">
    <citation type="journal article" date="2015" name="J. Biotechnol.">
        <title>Complete genome sequence of Paenibacillus beijingensis 7188(T) (=DSM 24997(T)), a novel rhizobacterium from jujube garden soil.</title>
        <authorList>
            <person name="Kwak Y."/>
            <person name="Shin J.H."/>
        </authorList>
    </citation>
    <scope>NUCLEOTIDE SEQUENCE [LARGE SCALE GENOMIC DNA]</scope>
    <source>
        <strain evidence="1 2">DSM 24997</strain>
    </source>
</reference>
<dbReference type="KEGG" id="pbj:VN24_24885"/>
<sequence>MIQFPIGAKIVLYNYVTMSVPGLHYERKKKNRCPPELHRVGLTILYTNYSWKSFIAVEIIV</sequence>
<evidence type="ECO:0000313" key="2">
    <source>
        <dbReference type="Proteomes" id="UP000032633"/>
    </source>
</evidence>
<keyword evidence="2" id="KW-1185">Reference proteome</keyword>
<accession>A0A0D5NQE0</accession>
<evidence type="ECO:0000313" key="1">
    <source>
        <dbReference type="EMBL" id="AJY77197.1"/>
    </source>
</evidence>
<dbReference type="HOGENOM" id="CLU_2918255_0_0_9"/>
<dbReference type="AlphaFoldDB" id="A0A0D5NQE0"/>
<gene>
    <name evidence="1" type="ORF">VN24_24885</name>
</gene>
<dbReference type="Proteomes" id="UP000032633">
    <property type="component" value="Chromosome"/>
</dbReference>
<dbReference type="EMBL" id="CP011058">
    <property type="protein sequence ID" value="AJY77197.1"/>
    <property type="molecule type" value="Genomic_DNA"/>
</dbReference>
<reference evidence="2" key="2">
    <citation type="submission" date="2015-03" db="EMBL/GenBank/DDBJ databases">
        <title>Genome sequence of Paenibacillus beijingensis strain DSM 24997T.</title>
        <authorList>
            <person name="Kwak Y."/>
            <person name="Shin J.-H."/>
        </authorList>
    </citation>
    <scope>NUCLEOTIDE SEQUENCE [LARGE SCALE GENOMIC DNA]</scope>
    <source>
        <strain evidence="2">DSM 24997</strain>
    </source>
</reference>
<protein>
    <submittedName>
        <fullName evidence="1">Uncharacterized protein</fullName>
    </submittedName>
</protein>
<proteinExistence type="predicted"/>
<organism evidence="1 2">
    <name type="scientific">Paenibacillus beijingensis</name>
    <dbReference type="NCBI Taxonomy" id="1126833"/>
    <lineage>
        <taxon>Bacteria</taxon>
        <taxon>Bacillati</taxon>
        <taxon>Bacillota</taxon>
        <taxon>Bacilli</taxon>
        <taxon>Bacillales</taxon>
        <taxon>Paenibacillaceae</taxon>
        <taxon>Paenibacillus</taxon>
    </lineage>
</organism>